<evidence type="ECO:0000256" key="1">
    <source>
        <dbReference type="SAM" id="MobiDB-lite"/>
    </source>
</evidence>
<evidence type="ECO:0000313" key="3">
    <source>
        <dbReference type="EMBL" id="KXS14076.1"/>
    </source>
</evidence>
<dbReference type="OrthoDB" id="2160233at2759"/>
<dbReference type="InterPro" id="IPR031566">
    <property type="entry name" value="CitMHS_2"/>
</dbReference>
<feature type="region of interest" description="Disordered" evidence="1">
    <location>
        <begin position="30"/>
        <end position="49"/>
    </location>
</feature>
<accession>A0A139AB97</accession>
<evidence type="ECO:0000256" key="2">
    <source>
        <dbReference type="SAM" id="Phobius"/>
    </source>
</evidence>
<feature type="transmembrane region" description="Helical" evidence="2">
    <location>
        <begin position="301"/>
        <end position="325"/>
    </location>
</feature>
<feature type="region of interest" description="Disordered" evidence="1">
    <location>
        <begin position="80"/>
        <end position="104"/>
    </location>
</feature>
<keyword evidence="2" id="KW-0472">Membrane</keyword>
<feature type="compositionally biased region" description="Basic and acidic residues" evidence="1">
    <location>
        <begin position="32"/>
        <end position="47"/>
    </location>
</feature>
<feature type="transmembrane region" description="Helical" evidence="2">
    <location>
        <begin position="135"/>
        <end position="153"/>
    </location>
</feature>
<dbReference type="Proteomes" id="UP000070544">
    <property type="component" value="Unassembled WGS sequence"/>
</dbReference>
<sequence>MIRPLLRSIANRRYRIHSIVPRCGGGVGEVKPAGDVKDDVSKSDAGRSDTTIPLSPLSRYLTVGILFDRTGLLVDEADKENEKQHVGDGDHAPGKAMSGDKEEREGDLAHFVQDEVKEVKEEVLEVESLKVVGQLNITLLLLIVADVIVSGYMKKKILKLLCHRVEQSRARGHTLLNPATSEYSHWCYGDIASDLVLAMIVLTGWKLTPKARTSRGDPFEKSGGLSGFFDNAPTYALFFGEAGSDPVYLMNEGEEGNTIDGHHVILPGTTVFMGANMYIGNAPNFLVRGIAQENGLQMPSFFAYMLCAICILGPVFVVDTFIFFWS</sequence>
<reference evidence="3 4" key="1">
    <citation type="journal article" date="2015" name="Genome Biol. Evol.">
        <title>Phylogenomic analyses indicate that early fungi evolved digesting cell walls of algal ancestors of land plants.</title>
        <authorList>
            <person name="Chang Y."/>
            <person name="Wang S."/>
            <person name="Sekimoto S."/>
            <person name="Aerts A.L."/>
            <person name="Choi C."/>
            <person name="Clum A."/>
            <person name="LaButti K.M."/>
            <person name="Lindquist E.A."/>
            <person name="Yee Ngan C."/>
            <person name="Ohm R.A."/>
            <person name="Salamov A.A."/>
            <person name="Grigoriev I.V."/>
            <person name="Spatafora J.W."/>
            <person name="Berbee M.L."/>
        </authorList>
    </citation>
    <scope>NUCLEOTIDE SEQUENCE [LARGE SCALE GENOMIC DNA]</scope>
    <source>
        <strain evidence="3 4">JEL478</strain>
    </source>
</reference>
<protein>
    <submittedName>
        <fullName evidence="3">Uncharacterized protein</fullName>
    </submittedName>
</protein>
<evidence type="ECO:0000313" key="4">
    <source>
        <dbReference type="Proteomes" id="UP000070544"/>
    </source>
</evidence>
<keyword evidence="4" id="KW-1185">Reference proteome</keyword>
<dbReference type="Pfam" id="PF16980">
    <property type="entry name" value="CitMHS_2"/>
    <property type="match status" value="1"/>
</dbReference>
<keyword evidence="2" id="KW-1133">Transmembrane helix</keyword>
<proteinExistence type="predicted"/>
<keyword evidence="2" id="KW-0812">Transmembrane</keyword>
<dbReference type="EMBL" id="KQ965771">
    <property type="protein sequence ID" value="KXS14076.1"/>
    <property type="molecule type" value="Genomic_DNA"/>
</dbReference>
<gene>
    <name evidence="3" type="ORF">M427DRAFT_499497</name>
</gene>
<organism evidence="3 4">
    <name type="scientific">Gonapodya prolifera (strain JEL478)</name>
    <name type="common">Monoblepharis prolifera</name>
    <dbReference type="NCBI Taxonomy" id="1344416"/>
    <lineage>
        <taxon>Eukaryota</taxon>
        <taxon>Fungi</taxon>
        <taxon>Fungi incertae sedis</taxon>
        <taxon>Chytridiomycota</taxon>
        <taxon>Chytridiomycota incertae sedis</taxon>
        <taxon>Monoblepharidomycetes</taxon>
        <taxon>Monoblepharidales</taxon>
        <taxon>Gonapodyaceae</taxon>
        <taxon>Gonapodya</taxon>
    </lineage>
</organism>
<name>A0A139AB97_GONPJ</name>
<dbReference type="AlphaFoldDB" id="A0A139AB97"/>